<proteinExistence type="predicted"/>
<keyword evidence="3" id="KW-1185">Reference proteome</keyword>
<reference evidence="2 3" key="1">
    <citation type="submission" date="2018-11" db="EMBL/GenBank/DDBJ databases">
        <authorList>
            <consortium name="Pathogen Informatics"/>
        </authorList>
    </citation>
    <scope>NUCLEOTIDE SEQUENCE [LARGE SCALE GENOMIC DNA]</scope>
</reference>
<dbReference type="GO" id="GO:0006895">
    <property type="term" value="P:Golgi to endosome transport"/>
    <property type="evidence" value="ECO:0007669"/>
    <property type="project" value="InterPro"/>
</dbReference>
<dbReference type="GO" id="GO:0005802">
    <property type="term" value="C:trans-Golgi network"/>
    <property type="evidence" value="ECO:0007669"/>
    <property type="project" value="TreeGrafter"/>
</dbReference>
<dbReference type="GO" id="GO:0005768">
    <property type="term" value="C:endosome"/>
    <property type="evidence" value="ECO:0007669"/>
    <property type="project" value="TreeGrafter"/>
</dbReference>
<dbReference type="EMBL" id="UYRV01110828">
    <property type="protein sequence ID" value="VDN26287.1"/>
    <property type="molecule type" value="Genomic_DNA"/>
</dbReference>
<dbReference type="InterPro" id="IPR040314">
    <property type="entry name" value="DOP1"/>
</dbReference>
<accession>A0A3P7MTJ2</accession>
<dbReference type="OrthoDB" id="10411627at2759"/>
<sequence length="136" mass="14982">MRGSTLSLMTRPSSLDAGTSAGSLVEKKSGSNLRSSVKDTNNNKRDPSHSTQALFLLAENLAELVDSVCKSDDKERLLPTLHAVWGNVVPYLKAKKYAIFSIFGFVSSVHRKCIFQRPKFEIFLGFIAVVGIHELV</sequence>
<name>A0A3P7MTJ2_CYLGO</name>
<dbReference type="GO" id="GO:0005829">
    <property type="term" value="C:cytosol"/>
    <property type="evidence" value="ECO:0007669"/>
    <property type="project" value="GOC"/>
</dbReference>
<gene>
    <name evidence="2" type="ORF">CGOC_LOCUS10348</name>
</gene>
<evidence type="ECO:0000313" key="3">
    <source>
        <dbReference type="Proteomes" id="UP000271889"/>
    </source>
</evidence>
<organism evidence="2 3">
    <name type="scientific">Cylicostephanus goldi</name>
    <name type="common">Nematode worm</name>
    <dbReference type="NCBI Taxonomy" id="71465"/>
    <lineage>
        <taxon>Eukaryota</taxon>
        <taxon>Metazoa</taxon>
        <taxon>Ecdysozoa</taxon>
        <taxon>Nematoda</taxon>
        <taxon>Chromadorea</taxon>
        <taxon>Rhabditida</taxon>
        <taxon>Rhabditina</taxon>
        <taxon>Rhabditomorpha</taxon>
        <taxon>Strongyloidea</taxon>
        <taxon>Strongylidae</taxon>
        <taxon>Cylicostephanus</taxon>
    </lineage>
</organism>
<protein>
    <submittedName>
        <fullName evidence="2">Uncharacterized protein</fullName>
    </submittedName>
</protein>
<evidence type="ECO:0000256" key="1">
    <source>
        <dbReference type="SAM" id="MobiDB-lite"/>
    </source>
</evidence>
<dbReference type="AlphaFoldDB" id="A0A3P7MTJ2"/>
<feature type="compositionally biased region" description="Polar residues" evidence="1">
    <location>
        <begin position="1"/>
        <end position="22"/>
    </location>
</feature>
<dbReference type="PANTHER" id="PTHR14042">
    <property type="entry name" value="DOPEY-RELATED"/>
    <property type="match status" value="1"/>
</dbReference>
<feature type="compositionally biased region" description="Polar residues" evidence="1">
    <location>
        <begin position="30"/>
        <end position="40"/>
    </location>
</feature>
<evidence type="ECO:0000313" key="2">
    <source>
        <dbReference type="EMBL" id="VDN26287.1"/>
    </source>
</evidence>
<dbReference type="PANTHER" id="PTHR14042:SF24">
    <property type="entry name" value="PROTEIN DOPEY-1 HOMOLOG"/>
    <property type="match status" value="1"/>
</dbReference>
<dbReference type="Proteomes" id="UP000271889">
    <property type="component" value="Unassembled WGS sequence"/>
</dbReference>
<feature type="region of interest" description="Disordered" evidence="1">
    <location>
        <begin position="1"/>
        <end position="48"/>
    </location>
</feature>